<sequence length="84" mass="9309">MSEVEFQGRMVSVKALNVSRALLDMAIYWGDATLEDPYLHRKGRRVSVARFVGGDGRIDLDKIALTSPEFAGKLKGAGLKRSER</sequence>
<evidence type="ECO:0000313" key="2">
    <source>
        <dbReference type="Proteomes" id="UP000177080"/>
    </source>
</evidence>
<name>A0A1F4ZCZ3_9BACT</name>
<dbReference type="Proteomes" id="UP000177080">
    <property type="component" value="Unassembled WGS sequence"/>
</dbReference>
<reference evidence="1 2" key="1">
    <citation type="journal article" date="2016" name="Nat. Commun.">
        <title>Thousands of microbial genomes shed light on interconnected biogeochemical processes in an aquifer system.</title>
        <authorList>
            <person name="Anantharaman K."/>
            <person name="Brown C.T."/>
            <person name="Hug L.A."/>
            <person name="Sharon I."/>
            <person name="Castelle C.J."/>
            <person name="Probst A.J."/>
            <person name="Thomas B.C."/>
            <person name="Singh A."/>
            <person name="Wilkins M.J."/>
            <person name="Karaoz U."/>
            <person name="Brodie E.L."/>
            <person name="Williams K.H."/>
            <person name="Hubbard S.S."/>
            <person name="Banfield J.F."/>
        </authorList>
    </citation>
    <scope>NUCLEOTIDE SEQUENCE [LARGE SCALE GENOMIC DNA]</scope>
</reference>
<protein>
    <submittedName>
        <fullName evidence="1">Uncharacterized protein</fullName>
    </submittedName>
</protein>
<gene>
    <name evidence="1" type="ORF">A2989_04065</name>
</gene>
<accession>A0A1F4ZCZ3</accession>
<proteinExistence type="predicted"/>
<dbReference type="AlphaFoldDB" id="A0A1F4ZCZ3"/>
<dbReference type="EMBL" id="MEXN01000005">
    <property type="protein sequence ID" value="OGD03816.1"/>
    <property type="molecule type" value="Genomic_DNA"/>
</dbReference>
<organism evidence="1 2">
    <name type="scientific">Candidatus Amesbacteria bacterium RIFCSPLOWO2_01_FULL_48_25</name>
    <dbReference type="NCBI Taxonomy" id="1797259"/>
    <lineage>
        <taxon>Bacteria</taxon>
        <taxon>Candidatus Amesiibacteriota</taxon>
    </lineage>
</organism>
<comment type="caution">
    <text evidence="1">The sequence shown here is derived from an EMBL/GenBank/DDBJ whole genome shotgun (WGS) entry which is preliminary data.</text>
</comment>
<evidence type="ECO:0000313" key="1">
    <source>
        <dbReference type="EMBL" id="OGD03816.1"/>
    </source>
</evidence>